<accession>A0ABN8LKR2</accession>
<evidence type="ECO:0000259" key="2">
    <source>
        <dbReference type="PROSITE" id="PS50106"/>
    </source>
</evidence>
<proteinExistence type="predicted"/>
<dbReference type="Gene3D" id="2.30.42.10">
    <property type="match status" value="2"/>
</dbReference>
<feature type="region of interest" description="Disordered" evidence="1">
    <location>
        <begin position="47"/>
        <end position="89"/>
    </location>
</feature>
<dbReference type="InterPro" id="IPR001478">
    <property type="entry name" value="PDZ"/>
</dbReference>
<dbReference type="InterPro" id="IPR051342">
    <property type="entry name" value="PDZ_scaffold"/>
</dbReference>
<evidence type="ECO:0000313" key="3">
    <source>
        <dbReference type="EMBL" id="CAH3016202.1"/>
    </source>
</evidence>
<dbReference type="Pfam" id="PF00595">
    <property type="entry name" value="PDZ"/>
    <property type="match status" value="1"/>
</dbReference>
<dbReference type="PANTHER" id="PTHR19964:SF92">
    <property type="entry name" value="PATJ HOMOLOG"/>
    <property type="match status" value="1"/>
</dbReference>
<dbReference type="EMBL" id="CALNXI010000037">
    <property type="protein sequence ID" value="CAH3016202.1"/>
    <property type="molecule type" value="Genomic_DNA"/>
</dbReference>
<name>A0ABN8LKR2_9CNID</name>
<feature type="compositionally biased region" description="Polar residues" evidence="1">
    <location>
        <begin position="111"/>
        <end position="122"/>
    </location>
</feature>
<keyword evidence="4" id="KW-1185">Reference proteome</keyword>
<dbReference type="InterPro" id="IPR036034">
    <property type="entry name" value="PDZ_sf"/>
</dbReference>
<evidence type="ECO:0000313" key="4">
    <source>
        <dbReference type="Proteomes" id="UP001159427"/>
    </source>
</evidence>
<gene>
    <name evidence="3" type="ORF">PEVE_00027063</name>
</gene>
<dbReference type="SMART" id="SM00228">
    <property type="entry name" value="PDZ"/>
    <property type="match status" value="2"/>
</dbReference>
<dbReference type="Proteomes" id="UP001159427">
    <property type="component" value="Unassembled WGS sequence"/>
</dbReference>
<reference evidence="3 4" key="1">
    <citation type="submission" date="2022-05" db="EMBL/GenBank/DDBJ databases">
        <authorList>
            <consortium name="Genoscope - CEA"/>
            <person name="William W."/>
        </authorList>
    </citation>
    <scope>NUCLEOTIDE SEQUENCE [LARGE SCALE GENOMIC DNA]</scope>
</reference>
<organism evidence="3 4">
    <name type="scientific">Porites evermanni</name>
    <dbReference type="NCBI Taxonomy" id="104178"/>
    <lineage>
        <taxon>Eukaryota</taxon>
        <taxon>Metazoa</taxon>
        <taxon>Cnidaria</taxon>
        <taxon>Anthozoa</taxon>
        <taxon>Hexacorallia</taxon>
        <taxon>Scleractinia</taxon>
        <taxon>Fungiina</taxon>
        <taxon>Poritidae</taxon>
        <taxon>Porites</taxon>
    </lineage>
</organism>
<dbReference type="PROSITE" id="PS50106">
    <property type="entry name" value="PDZ"/>
    <property type="match status" value="2"/>
</dbReference>
<protein>
    <recommendedName>
        <fullName evidence="2">PDZ domain-containing protein</fullName>
    </recommendedName>
</protein>
<sequence length="595" mass="67050">MRAPSSTSLLSKAYNFLKGKTSQNDENVYAKTRSPFPSEIYHTLSEPIDQKRGPSISRKNRQILGEISNRPRSVAMDREQKQQSLSKGRFSPRAMVKNYWTTSREDKKLNNELQQHPKNGRSQDQEYDDIEEEGIFKIQLIKPHNGFLGIVLVGGADTPLQYHYVNDILPNSSASKSGRVRAGDQLLEANGHSLGGKTHAEALTIFRSLPAVVELLVARTKDANRSVLEWLKHERKDNQQVNNNIALPDRRRSVIEEAAKTSVIPRSPATVVDVTKTKCPYVKAVKRNSRVSSFVGTEEDKVVVNSTVSTQYERQKRNQEYHGFGNGKEDNKIRRMGEVFMPSTDLDNEDPEVFTDGHVITFDLPQIQEDMTLPYATIRRKQTLNVSLKRRSVIERGDITATWPAFTTKQRLPLPWDSFATPRPATVGRSSSVRFRRSIAATSASTLTLHQASSNRKSTGKHYIDKKTLTFEIERANTSADWGFSIGGGVFSPYGDLPIFISEISVSGGGPEFLQKGDEIVAFSGDSFEGITFLEAEKMLRICPRKRATVTIKRKYLERCQNPQSNPYIEAWSSLNSTKITPGTKQRRRPKSVHY</sequence>
<comment type="caution">
    <text evidence="3">The sequence shown here is derived from an EMBL/GenBank/DDBJ whole genome shotgun (WGS) entry which is preliminary data.</text>
</comment>
<dbReference type="PANTHER" id="PTHR19964">
    <property type="entry name" value="MULTIPLE PDZ DOMAIN PROTEIN"/>
    <property type="match status" value="1"/>
</dbReference>
<dbReference type="CDD" id="cd00136">
    <property type="entry name" value="PDZ_canonical"/>
    <property type="match status" value="1"/>
</dbReference>
<feature type="domain" description="PDZ" evidence="2">
    <location>
        <begin position="137"/>
        <end position="221"/>
    </location>
</feature>
<evidence type="ECO:0000256" key="1">
    <source>
        <dbReference type="SAM" id="MobiDB-lite"/>
    </source>
</evidence>
<feature type="domain" description="PDZ" evidence="2">
    <location>
        <begin position="470"/>
        <end position="541"/>
    </location>
</feature>
<dbReference type="SUPFAM" id="SSF50156">
    <property type="entry name" value="PDZ domain-like"/>
    <property type="match status" value="2"/>
</dbReference>
<feature type="region of interest" description="Disordered" evidence="1">
    <location>
        <begin position="101"/>
        <end position="126"/>
    </location>
</feature>